<evidence type="ECO:0000256" key="2">
    <source>
        <dbReference type="ARBA" id="ARBA00004653"/>
    </source>
</evidence>
<sequence length="172" mass="19981">MRDSSFCCGFLEFLISVQKERVMSHGEAERCTYGERILGSSSEYVQSNVRVILLVNSTSLFTSILKLFVFVLKFGTYYSLFFDPRYYFQVNDQYVRNKLKVVLFPFLHRRHWTRISEPVGGRLSYKPPIYDINAPDLYIPFMAFGTYVVLADLSPGLNGKNKKNKLYLLPTI</sequence>
<dbReference type="OrthoDB" id="337750at2759"/>
<feature type="transmembrane region" description="Helical" evidence="11">
    <location>
        <begin position="51"/>
        <end position="72"/>
    </location>
</feature>
<evidence type="ECO:0000256" key="11">
    <source>
        <dbReference type="SAM" id="Phobius"/>
    </source>
</evidence>
<evidence type="ECO:0000256" key="8">
    <source>
        <dbReference type="ARBA" id="ARBA00022989"/>
    </source>
</evidence>
<evidence type="ECO:0000256" key="1">
    <source>
        <dbReference type="ARBA" id="ARBA00004477"/>
    </source>
</evidence>
<evidence type="ECO:0000256" key="9">
    <source>
        <dbReference type="ARBA" id="ARBA00023034"/>
    </source>
</evidence>
<keyword evidence="4" id="KW-0813">Transport</keyword>
<dbReference type="AlphaFoldDB" id="A0A8X7RAW3"/>
<keyword evidence="8 11" id="KW-1133">Transmembrane helix</keyword>
<dbReference type="GO" id="GO:0030134">
    <property type="term" value="C:COPII-coated ER to Golgi transport vesicle"/>
    <property type="evidence" value="ECO:0007669"/>
    <property type="project" value="TreeGrafter"/>
</dbReference>
<dbReference type="PANTHER" id="PTHR14083">
    <property type="entry name" value="YIP1 INTERACTING FACTOR HOMOLOG YIF1 PROTEIN"/>
    <property type="match status" value="1"/>
</dbReference>
<comment type="subcellular location">
    <subcellularLocation>
        <location evidence="1">Endoplasmic reticulum membrane</location>
        <topology evidence="1">Multi-pass membrane protein</topology>
    </subcellularLocation>
    <subcellularLocation>
        <location evidence="2">Golgi apparatus membrane</location>
        <topology evidence="2">Multi-pass membrane protein</topology>
    </subcellularLocation>
</comment>
<dbReference type="GO" id="GO:0000139">
    <property type="term" value="C:Golgi membrane"/>
    <property type="evidence" value="ECO:0007669"/>
    <property type="project" value="UniProtKB-SubCell"/>
</dbReference>
<accession>A0A8X7RAW3</accession>
<dbReference type="InterPro" id="IPR005578">
    <property type="entry name" value="Yif1_fam"/>
</dbReference>
<evidence type="ECO:0000313" key="12">
    <source>
        <dbReference type="EMBL" id="KAG2285938.1"/>
    </source>
</evidence>
<protein>
    <submittedName>
        <fullName evidence="12">Uncharacterized protein</fullName>
    </submittedName>
</protein>
<comment type="similarity">
    <text evidence="3">Belongs to the YIF1 family.</text>
</comment>
<dbReference type="EMBL" id="JAAMPC010000010">
    <property type="protein sequence ID" value="KAG2285938.1"/>
    <property type="molecule type" value="Genomic_DNA"/>
</dbReference>
<keyword evidence="10 11" id="KW-0472">Membrane</keyword>
<dbReference type="GO" id="GO:0005789">
    <property type="term" value="C:endoplasmic reticulum membrane"/>
    <property type="evidence" value="ECO:0007669"/>
    <property type="project" value="UniProtKB-SubCell"/>
</dbReference>
<dbReference type="GO" id="GO:0006888">
    <property type="term" value="P:endoplasmic reticulum to Golgi vesicle-mediated transport"/>
    <property type="evidence" value="ECO:0007669"/>
    <property type="project" value="InterPro"/>
</dbReference>
<proteinExistence type="inferred from homology"/>
<keyword evidence="7" id="KW-0653">Protein transport</keyword>
<evidence type="ECO:0000313" key="13">
    <source>
        <dbReference type="Proteomes" id="UP000886595"/>
    </source>
</evidence>
<dbReference type="Proteomes" id="UP000886595">
    <property type="component" value="Unassembled WGS sequence"/>
</dbReference>
<evidence type="ECO:0000256" key="4">
    <source>
        <dbReference type="ARBA" id="ARBA00022448"/>
    </source>
</evidence>
<organism evidence="12 13">
    <name type="scientific">Brassica carinata</name>
    <name type="common">Ethiopian mustard</name>
    <name type="synonym">Abyssinian cabbage</name>
    <dbReference type="NCBI Taxonomy" id="52824"/>
    <lineage>
        <taxon>Eukaryota</taxon>
        <taxon>Viridiplantae</taxon>
        <taxon>Streptophyta</taxon>
        <taxon>Embryophyta</taxon>
        <taxon>Tracheophyta</taxon>
        <taxon>Spermatophyta</taxon>
        <taxon>Magnoliopsida</taxon>
        <taxon>eudicotyledons</taxon>
        <taxon>Gunneridae</taxon>
        <taxon>Pentapetalae</taxon>
        <taxon>rosids</taxon>
        <taxon>malvids</taxon>
        <taxon>Brassicales</taxon>
        <taxon>Brassicaceae</taxon>
        <taxon>Brassiceae</taxon>
        <taxon>Brassica</taxon>
    </lineage>
</organism>
<evidence type="ECO:0000256" key="6">
    <source>
        <dbReference type="ARBA" id="ARBA00022824"/>
    </source>
</evidence>
<keyword evidence="5 11" id="KW-0812">Transmembrane</keyword>
<keyword evidence="13" id="KW-1185">Reference proteome</keyword>
<dbReference type="PANTHER" id="PTHR14083:SF0">
    <property type="entry name" value="YIP1D-INTERACTING FACTOR 1, ISOFORM C"/>
    <property type="match status" value="1"/>
</dbReference>
<dbReference type="Pfam" id="PF03878">
    <property type="entry name" value="YIF1"/>
    <property type="match status" value="1"/>
</dbReference>
<evidence type="ECO:0000256" key="7">
    <source>
        <dbReference type="ARBA" id="ARBA00022927"/>
    </source>
</evidence>
<feature type="transmembrane region" description="Helical" evidence="11">
    <location>
        <begin position="137"/>
        <end position="157"/>
    </location>
</feature>
<dbReference type="GO" id="GO:0015031">
    <property type="term" value="P:protein transport"/>
    <property type="evidence" value="ECO:0007669"/>
    <property type="project" value="UniProtKB-KW"/>
</dbReference>
<comment type="caution">
    <text evidence="12">The sequence shown here is derived from an EMBL/GenBank/DDBJ whole genome shotgun (WGS) entry which is preliminary data.</text>
</comment>
<reference evidence="12 13" key="1">
    <citation type="submission" date="2020-02" db="EMBL/GenBank/DDBJ databases">
        <authorList>
            <person name="Ma Q."/>
            <person name="Huang Y."/>
            <person name="Song X."/>
            <person name="Pei D."/>
        </authorList>
    </citation>
    <scope>NUCLEOTIDE SEQUENCE [LARGE SCALE GENOMIC DNA]</scope>
    <source>
        <strain evidence="12">Sxm20200214</strain>
        <tissue evidence="12">Leaf</tissue>
    </source>
</reference>
<keyword evidence="9" id="KW-0333">Golgi apparatus</keyword>
<evidence type="ECO:0000256" key="10">
    <source>
        <dbReference type="ARBA" id="ARBA00023136"/>
    </source>
</evidence>
<evidence type="ECO:0000256" key="3">
    <source>
        <dbReference type="ARBA" id="ARBA00009727"/>
    </source>
</evidence>
<name>A0A8X7RAW3_BRACI</name>
<evidence type="ECO:0000256" key="5">
    <source>
        <dbReference type="ARBA" id="ARBA00022692"/>
    </source>
</evidence>
<dbReference type="GO" id="GO:0005793">
    <property type="term" value="C:endoplasmic reticulum-Golgi intermediate compartment"/>
    <property type="evidence" value="ECO:0007669"/>
    <property type="project" value="TreeGrafter"/>
</dbReference>
<keyword evidence="6" id="KW-0256">Endoplasmic reticulum</keyword>
<gene>
    <name evidence="12" type="ORF">Bca52824_045542</name>
</gene>